<gene>
    <name evidence="2" type="ORF">EUU22_14925</name>
</gene>
<evidence type="ECO:0000313" key="3">
    <source>
        <dbReference type="Proteomes" id="UP000291088"/>
    </source>
</evidence>
<dbReference type="Pfam" id="PF12680">
    <property type="entry name" value="SnoaL_2"/>
    <property type="match status" value="1"/>
</dbReference>
<dbReference type="InterPro" id="IPR037401">
    <property type="entry name" value="SnoaL-like"/>
</dbReference>
<evidence type="ECO:0000259" key="1">
    <source>
        <dbReference type="Pfam" id="PF12680"/>
    </source>
</evidence>
<dbReference type="InterPro" id="IPR032710">
    <property type="entry name" value="NTF2-like_dom_sf"/>
</dbReference>
<comment type="caution">
    <text evidence="2">The sequence shown here is derived from an EMBL/GenBank/DDBJ whole genome shotgun (WGS) entry which is preliminary data.</text>
</comment>
<dbReference type="Gene3D" id="3.10.450.50">
    <property type="match status" value="1"/>
</dbReference>
<protein>
    <submittedName>
        <fullName evidence="2">Nuclear transport factor 2 family protein</fullName>
    </submittedName>
</protein>
<dbReference type="AlphaFoldDB" id="A0A4Q2T1M8"/>
<reference evidence="2 3" key="1">
    <citation type="submission" date="2019-01" db="EMBL/GenBank/DDBJ databases">
        <authorList>
            <person name="Deng T."/>
        </authorList>
    </citation>
    <scope>NUCLEOTIDE SEQUENCE [LARGE SCALE GENOMIC DNA]</scope>
    <source>
        <strain evidence="2 3">F8825</strain>
    </source>
</reference>
<sequence>MDNANTIAERYIAVWNETDATRRRTLIRESWLEDATYVDPLMSGEGHAEIEGLVSAVQARFPGFRFALVSADGYGDRLRFSWKLGPADNDDMIQGTDFAIIEDGRLKEVHGFLDKVPAAA</sequence>
<accession>A0A4Q2T1M8</accession>
<feature type="domain" description="SnoaL-like" evidence="1">
    <location>
        <begin position="8"/>
        <end position="108"/>
    </location>
</feature>
<evidence type="ECO:0000313" key="2">
    <source>
        <dbReference type="EMBL" id="RYC12332.1"/>
    </source>
</evidence>
<keyword evidence="3" id="KW-1185">Reference proteome</keyword>
<proteinExistence type="predicted"/>
<dbReference type="OrthoDB" id="9808719at2"/>
<dbReference type="Proteomes" id="UP000291088">
    <property type="component" value="Unassembled WGS sequence"/>
</dbReference>
<name>A0A4Q2T1M8_9HYPH</name>
<dbReference type="RefSeq" id="WP_129332753.1">
    <property type="nucleotide sequence ID" value="NZ_SDVB01000238.1"/>
</dbReference>
<dbReference type="EMBL" id="SDVB01000238">
    <property type="protein sequence ID" value="RYC12332.1"/>
    <property type="molecule type" value="Genomic_DNA"/>
</dbReference>
<organism evidence="2 3">
    <name type="scientific">Ciceribacter ferrooxidans</name>
    <dbReference type="NCBI Taxonomy" id="2509717"/>
    <lineage>
        <taxon>Bacteria</taxon>
        <taxon>Pseudomonadati</taxon>
        <taxon>Pseudomonadota</taxon>
        <taxon>Alphaproteobacteria</taxon>
        <taxon>Hyphomicrobiales</taxon>
        <taxon>Rhizobiaceae</taxon>
        <taxon>Ciceribacter</taxon>
    </lineage>
</organism>
<dbReference type="SUPFAM" id="SSF54427">
    <property type="entry name" value="NTF2-like"/>
    <property type="match status" value="1"/>
</dbReference>